<accession>A0A6P2DK68</accession>
<proteinExistence type="predicted"/>
<dbReference type="EMBL" id="LR593886">
    <property type="protein sequence ID" value="VTS00788.1"/>
    <property type="molecule type" value="Genomic_DNA"/>
</dbReference>
<dbReference type="InterPro" id="IPR007627">
    <property type="entry name" value="RNA_pol_sigma70_r2"/>
</dbReference>
<name>A0A6P2DK68_9BACT</name>
<gene>
    <name evidence="2" type="ORF">SOIL9_80670</name>
</gene>
<dbReference type="Proteomes" id="UP000464178">
    <property type="component" value="Chromosome"/>
</dbReference>
<sequence length="184" mass="20344">MSATTATKLSDAELAHRAQAGDSNAVNQLVTRYKPQVWRQTWKMRMPAGVEHDDIASVGLQTLWRCVLKWRPDGGASFRVYAWTAVCRALKRAVGREEEVLHRQPVQCDPDSGDDLFDITPAREPVVPPAGIRQWLRELHPTQRLAIERVFGLNGTPDALGVIANDLGLSIPQLKTACQLALAS</sequence>
<feature type="domain" description="RNA polymerase sigma-70 region 2" evidence="1">
    <location>
        <begin position="29"/>
        <end position="96"/>
    </location>
</feature>
<protein>
    <submittedName>
        <fullName evidence="2">Rna polymerase sigma-h factor:: Sigma70_r2</fullName>
    </submittedName>
</protein>
<dbReference type="SUPFAM" id="SSF88946">
    <property type="entry name" value="Sigma2 domain of RNA polymerase sigma factors"/>
    <property type="match status" value="1"/>
</dbReference>
<evidence type="ECO:0000313" key="2">
    <source>
        <dbReference type="EMBL" id="VTS00788.1"/>
    </source>
</evidence>
<evidence type="ECO:0000313" key="3">
    <source>
        <dbReference type="Proteomes" id="UP000464178"/>
    </source>
</evidence>
<keyword evidence="3" id="KW-1185">Reference proteome</keyword>
<dbReference type="InterPro" id="IPR013325">
    <property type="entry name" value="RNA_pol_sigma_r2"/>
</dbReference>
<organism evidence="2 3">
    <name type="scientific">Gemmata massiliana</name>
    <dbReference type="NCBI Taxonomy" id="1210884"/>
    <lineage>
        <taxon>Bacteria</taxon>
        <taxon>Pseudomonadati</taxon>
        <taxon>Planctomycetota</taxon>
        <taxon>Planctomycetia</taxon>
        <taxon>Gemmatales</taxon>
        <taxon>Gemmataceae</taxon>
        <taxon>Gemmata</taxon>
    </lineage>
</organism>
<evidence type="ECO:0000259" key="1">
    <source>
        <dbReference type="Pfam" id="PF04542"/>
    </source>
</evidence>
<dbReference type="GO" id="GO:0006352">
    <property type="term" value="P:DNA-templated transcription initiation"/>
    <property type="evidence" value="ECO:0007669"/>
    <property type="project" value="InterPro"/>
</dbReference>
<dbReference type="KEGG" id="gms:SOIL9_80670"/>
<dbReference type="Pfam" id="PF04542">
    <property type="entry name" value="Sigma70_r2"/>
    <property type="match status" value="1"/>
</dbReference>
<reference evidence="2 3" key="1">
    <citation type="submission" date="2019-05" db="EMBL/GenBank/DDBJ databases">
        <authorList>
            <consortium name="Science for Life Laboratories"/>
        </authorList>
    </citation>
    <scope>NUCLEOTIDE SEQUENCE [LARGE SCALE GENOMIC DNA]</scope>
    <source>
        <strain evidence="2">Soil9</strain>
    </source>
</reference>
<dbReference type="Gene3D" id="1.10.1740.10">
    <property type="match status" value="1"/>
</dbReference>
<dbReference type="GO" id="GO:0003700">
    <property type="term" value="F:DNA-binding transcription factor activity"/>
    <property type="evidence" value="ECO:0007669"/>
    <property type="project" value="InterPro"/>
</dbReference>
<dbReference type="AlphaFoldDB" id="A0A6P2DK68"/>
<dbReference type="RefSeq" id="WP_162672268.1">
    <property type="nucleotide sequence ID" value="NZ_LR593886.1"/>
</dbReference>